<evidence type="ECO:0000256" key="1">
    <source>
        <dbReference type="ARBA" id="ARBA00022679"/>
    </source>
</evidence>
<dbReference type="GO" id="GO:0016747">
    <property type="term" value="F:acyltransferase activity, transferring groups other than amino-acyl groups"/>
    <property type="evidence" value="ECO:0007669"/>
    <property type="project" value="InterPro"/>
</dbReference>
<organism evidence="4 5">
    <name type="scientific">Pseudomonas fluorescens</name>
    <dbReference type="NCBI Taxonomy" id="294"/>
    <lineage>
        <taxon>Bacteria</taxon>
        <taxon>Pseudomonadati</taxon>
        <taxon>Pseudomonadota</taxon>
        <taxon>Gammaproteobacteria</taxon>
        <taxon>Pseudomonadales</taxon>
        <taxon>Pseudomonadaceae</taxon>
        <taxon>Pseudomonas</taxon>
    </lineage>
</organism>
<accession>A0A5E6VSL5</accession>
<dbReference type="OrthoDB" id="5525374at2"/>
<feature type="domain" description="N-acetyltransferase" evidence="3">
    <location>
        <begin position="6"/>
        <end position="162"/>
    </location>
</feature>
<name>A0A5E6VSL5_PSEFL</name>
<dbReference type="InterPro" id="IPR016181">
    <property type="entry name" value="Acyl_CoA_acyltransferase"/>
</dbReference>
<gene>
    <name evidence="4" type="ORF">PS631_04352</name>
</gene>
<dbReference type="SUPFAM" id="SSF55729">
    <property type="entry name" value="Acyl-CoA N-acyltransferases (Nat)"/>
    <property type="match status" value="1"/>
</dbReference>
<evidence type="ECO:0000313" key="5">
    <source>
        <dbReference type="Proteomes" id="UP000399692"/>
    </source>
</evidence>
<protein>
    <recommendedName>
        <fullName evidence="3">N-acetyltransferase domain-containing protein</fullName>
    </recommendedName>
</protein>
<dbReference type="CDD" id="cd04301">
    <property type="entry name" value="NAT_SF"/>
    <property type="match status" value="1"/>
</dbReference>
<dbReference type="Pfam" id="PF13508">
    <property type="entry name" value="Acetyltransf_7"/>
    <property type="match status" value="1"/>
</dbReference>
<dbReference type="Gene3D" id="3.40.630.30">
    <property type="match status" value="1"/>
</dbReference>
<dbReference type="Proteomes" id="UP000399692">
    <property type="component" value="Unassembled WGS sequence"/>
</dbReference>
<dbReference type="PROSITE" id="PS51186">
    <property type="entry name" value="GNAT"/>
    <property type="match status" value="1"/>
</dbReference>
<keyword evidence="1" id="KW-0808">Transferase</keyword>
<proteinExistence type="predicted"/>
<dbReference type="EMBL" id="CABVHF010000020">
    <property type="protein sequence ID" value="VVN20488.1"/>
    <property type="molecule type" value="Genomic_DNA"/>
</dbReference>
<dbReference type="AlphaFoldDB" id="A0A5E6VSL5"/>
<keyword evidence="2" id="KW-0012">Acyltransferase</keyword>
<dbReference type="RefSeq" id="WP_150571266.1">
    <property type="nucleotide sequence ID" value="NZ_CABVHF010000020.1"/>
</dbReference>
<evidence type="ECO:0000256" key="2">
    <source>
        <dbReference type="ARBA" id="ARBA00023315"/>
    </source>
</evidence>
<dbReference type="InterPro" id="IPR050832">
    <property type="entry name" value="Bact_Acetyltransf"/>
</dbReference>
<evidence type="ECO:0000313" key="4">
    <source>
        <dbReference type="EMBL" id="VVN20488.1"/>
    </source>
</evidence>
<sequence length="162" mass="17586">MSSPEVSLRPCVDADLAFLSALYAHTRSAEMAQLGWPAAAVEAFVAQQFAAQLQHYQSHYGDAQQMIIEAAGEPVGRAYLHWSAAQLHIIDISLLPAWQGQGIGTRLLGQWLARADAIGLLVSLQVLAGNPAQRLYLRHGFQASADDGLYLHMQRQPLLSAA</sequence>
<dbReference type="PANTHER" id="PTHR43877">
    <property type="entry name" value="AMINOALKYLPHOSPHONATE N-ACETYLTRANSFERASE-RELATED-RELATED"/>
    <property type="match status" value="1"/>
</dbReference>
<reference evidence="4 5" key="1">
    <citation type="submission" date="2019-09" db="EMBL/GenBank/DDBJ databases">
        <authorList>
            <person name="Chandra G."/>
            <person name="Truman W A."/>
        </authorList>
    </citation>
    <scope>NUCLEOTIDE SEQUENCE [LARGE SCALE GENOMIC DNA]</scope>
    <source>
        <strain evidence="4">PS631</strain>
    </source>
</reference>
<dbReference type="InterPro" id="IPR000182">
    <property type="entry name" value="GNAT_dom"/>
</dbReference>
<evidence type="ECO:0000259" key="3">
    <source>
        <dbReference type="PROSITE" id="PS51186"/>
    </source>
</evidence>